<protein>
    <recommendedName>
        <fullName evidence="4">Helix-turn-helix domain-containing protein</fullName>
    </recommendedName>
</protein>
<gene>
    <name evidence="2" type="ORF">NP075_04120</name>
</gene>
<evidence type="ECO:0008006" key="4">
    <source>
        <dbReference type="Google" id="ProtNLM"/>
    </source>
</evidence>
<dbReference type="EMBL" id="CP101989">
    <property type="protein sequence ID" value="UUI65929.1"/>
    <property type="molecule type" value="Genomic_DNA"/>
</dbReference>
<evidence type="ECO:0000313" key="2">
    <source>
        <dbReference type="EMBL" id="UUI65929.1"/>
    </source>
</evidence>
<name>A0ABY5K660_9CELL</name>
<feature type="region of interest" description="Disordered" evidence="1">
    <location>
        <begin position="257"/>
        <end position="295"/>
    </location>
</feature>
<evidence type="ECO:0000313" key="3">
    <source>
        <dbReference type="Proteomes" id="UP001317322"/>
    </source>
</evidence>
<reference evidence="2 3" key="1">
    <citation type="submission" date="2022-07" db="EMBL/GenBank/DDBJ databases">
        <title>Novel species in genus cellulomonas.</title>
        <authorList>
            <person name="Ye L."/>
        </authorList>
    </citation>
    <scope>NUCLEOTIDE SEQUENCE [LARGE SCALE GENOMIC DNA]</scope>
    <source>
        <strain evidence="3">zg-Y908</strain>
    </source>
</reference>
<dbReference type="RefSeq" id="WP_227564020.1">
    <property type="nucleotide sequence ID" value="NZ_CP101989.1"/>
</dbReference>
<feature type="region of interest" description="Disordered" evidence="1">
    <location>
        <begin position="1"/>
        <end position="22"/>
    </location>
</feature>
<proteinExistence type="predicted"/>
<accession>A0ABY5K660</accession>
<organism evidence="2 3">
    <name type="scientific">Cellulomonas wangsupingiae</name>
    <dbReference type="NCBI Taxonomy" id="2968085"/>
    <lineage>
        <taxon>Bacteria</taxon>
        <taxon>Bacillati</taxon>
        <taxon>Actinomycetota</taxon>
        <taxon>Actinomycetes</taxon>
        <taxon>Micrococcales</taxon>
        <taxon>Cellulomonadaceae</taxon>
        <taxon>Cellulomonas</taxon>
    </lineage>
</organism>
<feature type="compositionally biased region" description="Basic and acidic residues" evidence="1">
    <location>
        <begin position="261"/>
        <end position="270"/>
    </location>
</feature>
<dbReference type="Proteomes" id="UP001317322">
    <property type="component" value="Chromosome"/>
</dbReference>
<keyword evidence="3" id="KW-1185">Reference proteome</keyword>
<evidence type="ECO:0000256" key="1">
    <source>
        <dbReference type="SAM" id="MobiDB-lite"/>
    </source>
</evidence>
<feature type="compositionally biased region" description="Basic residues" evidence="1">
    <location>
        <begin position="271"/>
        <end position="288"/>
    </location>
</feature>
<sequence>MTSAPTTAPGLGSDDDLPQATPESTRASIVLHTGGGYTRVRHSFVQKHEGKNRSSTLGKLVKEKRRRALVLYLLVLTTYSDELHPVWAASVWLRALEVRDKPNLTWSHSTLSETWSELVRLKLVARRREHRRSRITPLREDRKKGAYTRPDGSVPADYYLLLPGAFWTERWFDRLSLPALAVLLVLLKETGKSEEVHLTHAETARWYGFSETTAKKGYQELEAAGLVAFRDAWEKDDYAEFGRTRVRYYRLESPFSTAERTAARAEADKERRRRARRARAVAKGKAVAKPKGAPT</sequence>